<accession>A0A1D1ZYI5</accession>
<keyword evidence="3" id="KW-0788">Thiol protease</keyword>
<dbReference type="CDD" id="cd22759">
    <property type="entry name" value="OTU_plant_OTU3-like"/>
    <property type="match status" value="1"/>
</dbReference>
<dbReference type="GO" id="GO:0005634">
    <property type="term" value="C:nucleus"/>
    <property type="evidence" value="ECO:0007669"/>
    <property type="project" value="TreeGrafter"/>
</dbReference>
<evidence type="ECO:0000313" key="5">
    <source>
        <dbReference type="EMBL" id="JAT71996.1"/>
    </source>
</evidence>
<comment type="subcellular location">
    <subcellularLocation>
        <location evidence="3">Cytoplasm</location>
    </subcellularLocation>
</comment>
<dbReference type="Pfam" id="PF02338">
    <property type="entry name" value="OTU"/>
    <property type="match status" value="1"/>
</dbReference>
<dbReference type="Gene3D" id="3.90.70.80">
    <property type="match status" value="1"/>
</dbReference>
<dbReference type="PROSITE" id="PS50802">
    <property type="entry name" value="OTU"/>
    <property type="match status" value="1"/>
</dbReference>
<dbReference type="GO" id="GO:0036503">
    <property type="term" value="P:ERAD pathway"/>
    <property type="evidence" value="ECO:0007669"/>
    <property type="project" value="TreeGrafter"/>
</dbReference>
<keyword evidence="2 3" id="KW-0378">Hydrolase</keyword>
<dbReference type="InterPro" id="IPR003323">
    <property type="entry name" value="OTU_dom"/>
</dbReference>
<evidence type="ECO:0000259" key="4">
    <source>
        <dbReference type="PROSITE" id="PS50802"/>
    </source>
</evidence>
<evidence type="ECO:0000256" key="3">
    <source>
        <dbReference type="RuleBase" id="RU367104"/>
    </source>
</evidence>
<dbReference type="GO" id="GO:0030968">
    <property type="term" value="P:endoplasmic reticulum unfolded protein response"/>
    <property type="evidence" value="ECO:0007669"/>
    <property type="project" value="TreeGrafter"/>
</dbReference>
<keyword evidence="3" id="KW-0833">Ubl conjugation pathway</keyword>
<keyword evidence="3" id="KW-0963">Cytoplasm</keyword>
<dbReference type="SUPFAM" id="SSF54001">
    <property type="entry name" value="Cysteine proteinases"/>
    <property type="match status" value="1"/>
</dbReference>
<keyword evidence="3" id="KW-0645">Protease</keyword>
<comment type="function">
    <text evidence="3">Hydrolase that can remove conjugated ubiquitin from proteins and may therefore play an important regulatory role at the level of protein turnover by preventing degradation.</text>
</comment>
<evidence type="ECO:0000256" key="2">
    <source>
        <dbReference type="ARBA" id="ARBA00022801"/>
    </source>
</evidence>
<organism evidence="5">
    <name type="scientific">Auxenochlorella protothecoides</name>
    <name type="common">Green microalga</name>
    <name type="synonym">Chlorella protothecoides</name>
    <dbReference type="NCBI Taxonomy" id="3075"/>
    <lineage>
        <taxon>Eukaryota</taxon>
        <taxon>Viridiplantae</taxon>
        <taxon>Chlorophyta</taxon>
        <taxon>core chlorophytes</taxon>
        <taxon>Trebouxiophyceae</taxon>
        <taxon>Chlorellales</taxon>
        <taxon>Chlorellaceae</taxon>
        <taxon>Auxenochlorella</taxon>
    </lineage>
</organism>
<dbReference type="GO" id="GO:0016579">
    <property type="term" value="P:protein deubiquitination"/>
    <property type="evidence" value="ECO:0007669"/>
    <property type="project" value="TreeGrafter"/>
</dbReference>
<dbReference type="FunFam" id="3.90.70.80:FF:000019">
    <property type="entry name" value="Cysteine proteinases superfamily protein"/>
    <property type="match status" value="1"/>
</dbReference>
<comment type="catalytic activity">
    <reaction evidence="1 3">
        <text>Thiol-dependent hydrolysis of ester, thioester, amide, peptide and isopeptide bonds formed by the C-terminal Gly of ubiquitin (a 76-residue protein attached to proteins as an intracellular targeting signal).</text>
        <dbReference type="EC" id="3.4.19.12"/>
    </reaction>
</comment>
<dbReference type="EC" id="3.4.19.12" evidence="3"/>
<dbReference type="PANTHER" id="PTHR13312">
    <property type="entry name" value="HIV-INDUCED PROTEIN-7-LIKE PROTEASE"/>
    <property type="match status" value="1"/>
</dbReference>
<reference evidence="5" key="1">
    <citation type="submission" date="2015-08" db="EMBL/GenBank/DDBJ databases">
        <authorList>
            <person name="Babu N.S."/>
            <person name="Beckwith C.J."/>
            <person name="Beseler K.G."/>
            <person name="Brison A."/>
            <person name="Carone J.V."/>
            <person name="Caskin T.P."/>
            <person name="Diamond M."/>
            <person name="Durham M.E."/>
            <person name="Foxe J.M."/>
            <person name="Go M."/>
            <person name="Henderson B.A."/>
            <person name="Jones I.B."/>
            <person name="McGettigan J.A."/>
            <person name="Micheletti S.J."/>
            <person name="Nasrallah M.E."/>
            <person name="Ortiz D."/>
            <person name="Piller C.R."/>
            <person name="Privatt S.R."/>
            <person name="Schneider S.L."/>
            <person name="Sharp S."/>
            <person name="Smith T.C."/>
            <person name="Stanton J.D."/>
            <person name="Ullery H.E."/>
            <person name="Wilson R.J."/>
            <person name="Serrano M.G."/>
            <person name="Buck G."/>
            <person name="Lee V."/>
            <person name="Wang Y."/>
            <person name="Carvalho R."/>
            <person name="Voegtly L."/>
            <person name="Shi R."/>
            <person name="Duckworth R."/>
            <person name="Johnson A."/>
            <person name="Loviza R."/>
            <person name="Walstead R."/>
            <person name="Shah Z."/>
            <person name="Kiflezghi M."/>
            <person name="Wade K."/>
            <person name="Ball S.L."/>
            <person name="Bradley K.W."/>
            <person name="Asai D.J."/>
            <person name="Bowman C.A."/>
            <person name="Russell D.A."/>
            <person name="Pope W.H."/>
            <person name="Jacobs-Sera D."/>
            <person name="Hendrix R.W."/>
            <person name="Hatfull G.F."/>
        </authorList>
    </citation>
    <scope>NUCLEOTIDE SEQUENCE</scope>
</reference>
<proteinExistence type="predicted"/>
<sequence length="224" mass="24665">MSCKFACRPHNLGLSSGSSVGSVDGASLCFELHCPSNMPVAGYLPFASLGFCAPTPLFDLAKATQVPFTEKLKVVKIQGDGRCMFRAIAQGLARNKGIFLGPEVEVQEADQLRGAVTEGLCRSKKRRADFKEALVSIQTEDSLDNYCRRLQNPSFWGGEPELLVLSKMLRVPIYVYTKEQGFAAGYSPLYKVGEKFAKAGKDWKKRKPVKLLYSNGNHYDLLTG</sequence>
<dbReference type="GO" id="GO:0004843">
    <property type="term" value="F:cysteine-type deubiquitinase activity"/>
    <property type="evidence" value="ECO:0007669"/>
    <property type="project" value="UniProtKB-UniRule"/>
</dbReference>
<dbReference type="AlphaFoldDB" id="A0A1D1ZYI5"/>
<name>A0A1D1ZYI5_AUXPR</name>
<dbReference type="EMBL" id="GDKF01006626">
    <property type="protein sequence ID" value="JAT71996.1"/>
    <property type="molecule type" value="Transcribed_RNA"/>
</dbReference>
<gene>
    <name evidence="5" type="ORF">g.29066</name>
</gene>
<evidence type="ECO:0000256" key="1">
    <source>
        <dbReference type="ARBA" id="ARBA00000707"/>
    </source>
</evidence>
<dbReference type="InterPro" id="IPR038765">
    <property type="entry name" value="Papain-like_cys_pep_sf"/>
</dbReference>
<dbReference type="GO" id="GO:0005829">
    <property type="term" value="C:cytosol"/>
    <property type="evidence" value="ECO:0007669"/>
    <property type="project" value="TreeGrafter"/>
</dbReference>
<protein>
    <recommendedName>
        <fullName evidence="3">Ubiquitin thioesterase OTU</fullName>
        <ecNumber evidence="3">3.4.19.12</ecNumber>
    </recommendedName>
</protein>
<dbReference type="PANTHER" id="PTHR13312:SF3">
    <property type="entry name" value="OVARIAN TUMOR DOMAIN-CONTAINING DEUBIQUITINATING ENZYME 3"/>
    <property type="match status" value="1"/>
</dbReference>
<feature type="domain" description="OTU" evidence="4">
    <location>
        <begin position="72"/>
        <end position="224"/>
    </location>
</feature>